<evidence type="ECO:0000256" key="1">
    <source>
        <dbReference type="SAM" id="Phobius"/>
    </source>
</evidence>
<evidence type="ECO:0000259" key="2">
    <source>
        <dbReference type="PROSITE" id="PS50835"/>
    </source>
</evidence>
<feature type="transmembrane region" description="Helical" evidence="1">
    <location>
        <begin position="269"/>
        <end position="296"/>
    </location>
</feature>
<dbReference type="PROSITE" id="PS50835">
    <property type="entry name" value="IG_LIKE"/>
    <property type="match status" value="2"/>
</dbReference>
<dbReference type="InterPro" id="IPR013783">
    <property type="entry name" value="Ig-like_fold"/>
</dbReference>
<name>A0A3B3Z9U3_9GOBI</name>
<reference evidence="3" key="1">
    <citation type="submission" date="2025-08" db="UniProtKB">
        <authorList>
            <consortium name="Ensembl"/>
        </authorList>
    </citation>
    <scope>IDENTIFICATION</scope>
</reference>
<protein>
    <recommendedName>
        <fullName evidence="2">Ig-like domain-containing protein</fullName>
    </recommendedName>
</protein>
<dbReference type="PANTHER" id="PTHR13771:SF9">
    <property type="entry name" value="INTERCELLULAR ADHESION MOLECULE 5"/>
    <property type="match status" value="1"/>
</dbReference>
<dbReference type="AlphaFoldDB" id="A0A3B3Z9U3"/>
<dbReference type="Proteomes" id="UP000261520">
    <property type="component" value="Unplaced"/>
</dbReference>
<dbReference type="STRING" id="409849.ENSPMGP00000001319"/>
<evidence type="ECO:0000313" key="3">
    <source>
        <dbReference type="Ensembl" id="ENSPMGP00000001319.1"/>
    </source>
</evidence>
<dbReference type="GO" id="GO:0007155">
    <property type="term" value="P:cell adhesion"/>
    <property type="evidence" value="ECO:0007669"/>
    <property type="project" value="InterPro"/>
</dbReference>
<keyword evidence="1" id="KW-1133">Transmembrane helix</keyword>
<dbReference type="Pfam" id="PF13927">
    <property type="entry name" value="Ig_3"/>
    <property type="match status" value="1"/>
</dbReference>
<keyword evidence="4" id="KW-1185">Reference proteome</keyword>
<organism evidence="3 4">
    <name type="scientific">Periophthalmus magnuspinnatus</name>
    <dbReference type="NCBI Taxonomy" id="409849"/>
    <lineage>
        <taxon>Eukaryota</taxon>
        <taxon>Metazoa</taxon>
        <taxon>Chordata</taxon>
        <taxon>Craniata</taxon>
        <taxon>Vertebrata</taxon>
        <taxon>Euteleostomi</taxon>
        <taxon>Actinopterygii</taxon>
        <taxon>Neopterygii</taxon>
        <taxon>Teleostei</taxon>
        <taxon>Neoteleostei</taxon>
        <taxon>Acanthomorphata</taxon>
        <taxon>Gobiaria</taxon>
        <taxon>Gobiiformes</taxon>
        <taxon>Gobioidei</taxon>
        <taxon>Gobiidae</taxon>
        <taxon>Oxudercinae</taxon>
        <taxon>Periophthalmus</taxon>
    </lineage>
</organism>
<dbReference type="InterPro" id="IPR047012">
    <property type="entry name" value="ICAM_VCAM"/>
</dbReference>
<keyword evidence="1" id="KW-0812">Transmembrane</keyword>
<dbReference type="Ensembl" id="ENSPMGT00000001401.1">
    <property type="protein sequence ID" value="ENSPMGP00000001319.1"/>
    <property type="gene ID" value="ENSPMGG00000001199.1"/>
</dbReference>
<dbReference type="GO" id="GO:0005178">
    <property type="term" value="F:integrin binding"/>
    <property type="evidence" value="ECO:0007669"/>
    <property type="project" value="InterPro"/>
</dbReference>
<keyword evidence="1" id="KW-0472">Membrane</keyword>
<accession>A0A3B3Z9U3</accession>
<dbReference type="PANTHER" id="PTHR13771">
    <property type="entry name" value="INTERCELLULAR ADHESION MOLECULE"/>
    <property type="match status" value="1"/>
</dbReference>
<dbReference type="SUPFAM" id="SSF48726">
    <property type="entry name" value="Immunoglobulin"/>
    <property type="match status" value="2"/>
</dbReference>
<dbReference type="InterPro" id="IPR007110">
    <property type="entry name" value="Ig-like_dom"/>
</dbReference>
<dbReference type="InterPro" id="IPR036179">
    <property type="entry name" value="Ig-like_dom_sf"/>
</dbReference>
<reference evidence="3" key="2">
    <citation type="submission" date="2025-09" db="UniProtKB">
        <authorList>
            <consortium name="Ensembl"/>
        </authorList>
    </citation>
    <scope>IDENTIFICATION</scope>
</reference>
<feature type="domain" description="Ig-like" evidence="2">
    <location>
        <begin position="110"/>
        <end position="160"/>
    </location>
</feature>
<dbReference type="Gene3D" id="2.60.40.10">
    <property type="entry name" value="Immunoglobulins"/>
    <property type="match status" value="3"/>
</dbReference>
<feature type="domain" description="Ig-like" evidence="2">
    <location>
        <begin position="187"/>
        <end position="253"/>
    </location>
</feature>
<sequence length="300" mass="34292">FSVLLHPDSCNHVYTGVSTACPLVLEPPYLIREVGDKISVNCTTTLHQGVYWRYNDNETTGSNLTSHSELSIPHIDWNTTAMCTVKVNDTYEYTNSYMWEYTFRKNHEHTFICDIPDVATVENFTYTWFKDGQIIEPESSTKDHLTWNISRAHDGATFLCETWSHLSPSGTDHILNKTWSLSVQYAPKFENKTIDISYSHFSGNESITLMCDAMGNPPPDYTWLKNDLIIANTTYLYITQVNEKTNYSCNASNDIGFDIQTFVVPGKHFILYLCILTIRACILFINSYVVVVLLLLQSIQ</sequence>
<evidence type="ECO:0000313" key="4">
    <source>
        <dbReference type="Proteomes" id="UP000261520"/>
    </source>
</evidence>
<proteinExistence type="predicted"/>